<feature type="transmembrane region" description="Helical" evidence="1">
    <location>
        <begin position="312"/>
        <end position="335"/>
    </location>
</feature>
<evidence type="ECO:0000256" key="1">
    <source>
        <dbReference type="SAM" id="Phobius"/>
    </source>
</evidence>
<dbReference type="EMBL" id="BFBB01000002">
    <property type="protein sequence ID" value="GBF49133.1"/>
    <property type="molecule type" value="Genomic_DNA"/>
</dbReference>
<gene>
    <name evidence="2" type="ORF">LPTSP4_06430</name>
</gene>
<dbReference type="Proteomes" id="UP000245133">
    <property type="component" value="Unassembled WGS sequence"/>
</dbReference>
<dbReference type="RefSeq" id="WP_108973638.1">
    <property type="nucleotide sequence ID" value="NZ_BFBB01000002.1"/>
</dbReference>
<feature type="transmembrane region" description="Helical" evidence="1">
    <location>
        <begin position="6"/>
        <end position="26"/>
    </location>
</feature>
<feature type="transmembrane region" description="Helical" evidence="1">
    <location>
        <begin position="194"/>
        <end position="211"/>
    </location>
</feature>
<accession>A0A2P2DWX9</accession>
<dbReference type="OrthoDB" id="337558at2"/>
<keyword evidence="2" id="KW-0645">Protease</keyword>
<keyword evidence="1" id="KW-0812">Transmembrane</keyword>
<organism evidence="2 3">
    <name type="scientific">Leptospira ryugenii</name>
    <dbReference type="NCBI Taxonomy" id="1917863"/>
    <lineage>
        <taxon>Bacteria</taxon>
        <taxon>Pseudomonadati</taxon>
        <taxon>Spirochaetota</taxon>
        <taxon>Spirochaetia</taxon>
        <taxon>Leptospirales</taxon>
        <taxon>Leptospiraceae</taxon>
        <taxon>Leptospira</taxon>
    </lineage>
</organism>
<keyword evidence="1" id="KW-1133">Transmembrane helix</keyword>
<dbReference type="GO" id="GO:0008233">
    <property type="term" value="F:peptidase activity"/>
    <property type="evidence" value="ECO:0007669"/>
    <property type="project" value="UniProtKB-KW"/>
</dbReference>
<keyword evidence="2" id="KW-0378">Hydrolase</keyword>
<dbReference type="GO" id="GO:0006508">
    <property type="term" value="P:proteolysis"/>
    <property type="evidence" value="ECO:0007669"/>
    <property type="project" value="UniProtKB-KW"/>
</dbReference>
<comment type="caution">
    <text evidence="2">The sequence shown here is derived from an EMBL/GenBank/DDBJ whole genome shotgun (WGS) entry which is preliminary data.</text>
</comment>
<reference evidence="2 3" key="1">
    <citation type="submission" date="2018-02" db="EMBL/GenBank/DDBJ databases">
        <title>Novel Leptospira species isolated from soil and water in Japan.</title>
        <authorList>
            <person name="Nakao R."/>
            <person name="Masuzawa T."/>
        </authorList>
    </citation>
    <scope>NUCLEOTIDE SEQUENCE [LARGE SCALE GENOMIC DNA]</scope>
    <source>
        <strain evidence="2 3">YH101</strain>
    </source>
</reference>
<sequence>MGEFISFSSFLIFGINLATVLFYYVFYRFHFYHYTETVLHSIAISFSVFSAGIALAMQASILSIYPYPNHFFKAFILSASVEEIAKLLGILIFFRKNQDDFSVTDGIFYGLVLGGVFGLFENILYFIDSGLWSQVLRSITSLPIHMINGGLIGGYLMVFLFSGNGLVRWIRLCLGLLICIGFHTFYNYALFLDIYPMFTLPTCLLGLFLILEFKIAKSRVILPGNVLKLMEMTVEEYQILSRHNRHEGWIQNVQKNINLKTIHLFQFPGSRHLLLAIFFFLPAIISVTVWIIEPHWINRIFPELEPKDYFALFIIYPFLLGFMVFFGGVINPYFFRDRMLAVPLFGSVDVRTGESEENTALYYIDWNKFFIPISKIYEPNTKAEFDLYVGVKMYSHITGKILWSKETEEGNCGAMCKLDQIPIRFLLHWNLVRFRQNLKNLFIRRSFY</sequence>
<proteinExistence type="predicted"/>
<dbReference type="AlphaFoldDB" id="A0A2P2DWX9"/>
<dbReference type="PANTHER" id="PTHR36844:SF1">
    <property type="entry name" value="PROTEASE PRSW"/>
    <property type="match status" value="1"/>
</dbReference>
<feature type="transmembrane region" description="Helical" evidence="1">
    <location>
        <begin position="139"/>
        <end position="162"/>
    </location>
</feature>
<dbReference type="PANTHER" id="PTHR36844">
    <property type="entry name" value="PROTEASE PRSW"/>
    <property type="match status" value="1"/>
</dbReference>
<feature type="transmembrane region" description="Helical" evidence="1">
    <location>
        <begin position="273"/>
        <end position="292"/>
    </location>
</feature>
<feature type="transmembrane region" description="Helical" evidence="1">
    <location>
        <begin position="38"/>
        <end position="65"/>
    </location>
</feature>
<feature type="transmembrane region" description="Helical" evidence="1">
    <location>
        <begin position="169"/>
        <end position="188"/>
    </location>
</feature>
<dbReference type="InterPro" id="IPR026898">
    <property type="entry name" value="PrsW"/>
</dbReference>
<feature type="transmembrane region" description="Helical" evidence="1">
    <location>
        <begin position="71"/>
        <end position="94"/>
    </location>
</feature>
<evidence type="ECO:0000313" key="3">
    <source>
        <dbReference type="Proteomes" id="UP000245133"/>
    </source>
</evidence>
<dbReference type="Pfam" id="PF13367">
    <property type="entry name" value="PrsW-protease"/>
    <property type="match status" value="1"/>
</dbReference>
<name>A0A2P2DWX9_9LEPT</name>
<evidence type="ECO:0000313" key="2">
    <source>
        <dbReference type="EMBL" id="GBF49133.1"/>
    </source>
</evidence>
<keyword evidence="1" id="KW-0472">Membrane</keyword>
<feature type="transmembrane region" description="Helical" evidence="1">
    <location>
        <begin position="106"/>
        <end position="127"/>
    </location>
</feature>
<protein>
    <submittedName>
        <fullName evidence="2">Protease PrsW family protein</fullName>
    </submittedName>
</protein>
<keyword evidence="3" id="KW-1185">Reference proteome</keyword>